<keyword evidence="1" id="KW-0433">Leucine-rich repeat</keyword>
<dbReference type="InterPro" id="IPR020859">
    <property type="entry name" value="ROC"/>
</dbReference>
<dbReference type="SUPFAM" id="SSF52540">
    <property type="entry name" value="P-loop containing nucleoside triphosphate hydrolases"/>
    <property type="match status" value="1"/>
</dbReference>
<dbReference type="PROSITE" id="PS51424">
    <property type="entry name" value="ROC"/>
    <property type="match status" value="1"/>
</dbReference>
<evidence type="ECO:0000256" key="2">
    <source>
        <dbReference type="ARBA" id="ARBA00022737"/>
    </source>
</evidence>
<dbReference type="Pfam" id="PF13855">
    <property type="entry name" value="LRR_8"/>
    <property type="match status" value="1"/>
</dbReference>
<organism evidence="6 7">
    <name type="scientific">Takifugu bimaculatus</name>
    <dbReference type="NCBI Taxonomy" id="433685"/>
    <lineage>
        <taxon>Eukaryota</taxon>
        <taxon>Metazoa</taxon>
        <taxon>Chordata</taxon>
        <taxon>Craniata</taxon>
        <taxon>Vertebrata</taxon>
        <taxon>Euteleostomi</taxon>
        <taxon>Actinopterygii</taxon>
        <taxon>Neopterygii</taxon>
        <taxon>Teleostei</taxon>
        <taxon>Neoteleostei</taxon>
        <taxon>Acanthomorphata</taxon>
        <taxon>Eupercaria</taxon>
        <taxon>Tetraodontiformes</taxon>
        <taxon>Tetradontoidea</taxon>
        <taxon>Tetraodontidae</taxon>
        <taxon>Takifugu</taxon>
    </lineage>
</organism>
<evidence type="ECO:0000256" key="1">
    <source>
        <dbReference type="ARBA" id="ARBA00022614"/>
    </source>
</evidence>
<dbReference type="InterPro" id="IPR032675">
    <property type="entry name" value="LRR_dom_sf"/>
</dbReference>
<keyword evidence="2" id="KW-0677">Repeat</keyword>
<protein>
    <recommendedName>
        <fullName evidence="4">Leucine-rich repeat protein SHOC-2</fullName>
    </recommendedName>
</protein>
<dbReference type="AlphaFoldDB" id="A0A4Z2BFH8"/>
<name>A0A4Z2BFH8_9TELE</name>
<evidence type="ECO:0000259" key="5">
    <source>
        <dbReference type="PROSITE" id="PS51424"/>
    </source>
</evidence>
<proteinExistence type="predicted"/>
<dbReference type="Proteomes" id="UP000516260">
    <property type="component" value="Chromosome 3"/>
</dbReference>
<keyword evidence="7" id="KW-1185">Reference proteome</keyword>
<dbReference type="InterPro" id="IPR050216">
    <property type="entry name" value="LRR_domain-containing"/>
</dbReference>
<evidence type="ECO:0000313" key="6">
    <source>
        <dbReference type="EMBL" id="TNM90498.1"/>
    </source>
</evidence>
<dbReference type="GO" id="GO:0000166">
    <property type="term" value="F:nucleotide binding"/>
    <property type="evidence" value="ECO:0007669"/>
    <property type="project" value="UniProtKB-KW"/>
</dbReference>
<evidence type="ECO:0000256" key="3">
    <source>
        <dbReference type="ARBA" id="ARBA00022741"/>
    </source>
</evidence>
<dbReference type="SUPFAM" id="SSF52058">
    <property type="entry name" value="L domain-like"/>
    <property type="match status" value="1"/>
</dbReference>
<dbReference type="EMBL" id="SWLE01000016">
    <property type="protein sequence ID" value="TNM90498.1"/>
    <property type="molecule type" value="Genomic_DNA"/>
</dbReference>
<accession>A0A4Z2BFH8</accession>
<comment type="caution">
    <text evidence="6">The sequence shown here is derived from an EMBL/GenBank/DDBJ whole genome shotgun (WGS) entry which is preliminary data.</text>
</comment>
<dbReference type="InterPro" id="IPR001611">
    <property type="entry name" value="Leu-rich_rpt"/>
</dbReference>
<dbReference type="Gene3D" id="3.80.10.10">
    <property type="entry name" value="Ribonuclease Inhibitor"/>
    <property type="match status" value="1"/>
</dbReference>
<feature type="domain" description="Roc" evidence="5">
    <location>
        <begin position="148"/>
        <end position="341"/>
    </location>
</feature>
<evidence type="ECO:0000313" key="7">
    <source>
        <dbReference type="Proteomes" id="UP000516260"/>
    </source>
</evidence>
<dbReference type="Gene3D" id="3.40.50.300">
    <property type="entry name" value="P-loop containing nucleotide triphosphate hydrolases"/>
    <property type="match status" value="1"/>
</dbReference>
<dbReference type="PANTHER" id="PTHR48051">
    <property type="match status" value="1"/>
</dbReference>
<gene>
    <name evidence="6" type="ORF">fugu_002787</name>
</gene>
<dbReference type="Pfam" id="PF08477">
    <property type="entry name" value="Roc"/>
    <property type="match status" value="1"/>
</dbReference>
<dbReference type="InterPro" id="IPR027417">
    <property type="entry name" value="P-loop_NTPase"/>
</dbReference>
<evidence type="ECO:0000256" key="4">
    <source>
        <dbReference type="ARBA" id="ARBA00023907"/>
    </source>
</evidence>
<dbReference type="Gene3D" id="3.30.70.1390">
    <property type="entry name" value="ROC domain from the Parkinson's disease-associated leucine-rich repeat kinase 2"/>
    <property type="match status" value="1"/>
</dbReference>
<keyword evidence="3" id="KW-0547">Nucleotide-binding</keyword>
<sequence length="511" mass="56261">MGQVQDSGAITNKTQHFLACSLHVRLSSRTQEVPKPRMLAFLTTRSRRDPDPACSIEFPAILRDSLEVLHLNDNQLDSVPQSVCGLHSLTELYLSNNSGIRELPAELAQLSNLWQLDIENLPVTNVPQDIRKEGSISILAFLRAQLRKAEHFRLLKMLVIGPPRQGKTALLEVLQTGKAAPFTPAECSIRTSTWELDNPNGGKNKDSVTFSVWDIGGPASMSTVNQCFFTDKALYVVIWNLALGQEAVSNLQTWLLNIEARAPNSAVVIVGTHLDLIDTNFRTERLATLRAHIFALCRSPSGARASGYPDITWKHLHEVSCKTLEGVDGLKKLIYQVALSMKDSSSSVFGNKLLGRLIPRSYLTLQKAVLAEKQRRAAQGEVQYITESQLQTLVEQDPGSDIRGYEDLQTGTVTSSSLLAAGTTLFGERCVFFYGVPVSTCPSCLCSSLLVSPSPAISFLIETGALLHFPDTSHGLCTLYFLCPVWLSECLERIMHLKSSRACGQKRSHPS</sequence>
<reference evidence="6 7" key="1">
    <citation type="submission" date="2019-04" db="EMBL/GenBank/DDBJ databases">
        <title>The sequence and de novo assembly of Takifugu bimaculatus genome using PacBio and Hi-C technologies.</title>
        <authorList>
            <person name="Xu P."/>
            <person name="Liu B."/>
            <person name="Zhou Z."/>
        </authorList>
    </citation>
    <scope>NUCLEOTIDE SEQUENCE [LARGE SCALE GENOMIC DNA]</scope>
    <source>
        <strain evidence="6">TB-2018</strain>
        <tissue evidence="6">Muscle</tissue>
    </source>
</reference>
<dbReference type="GO" id="GO:0005737">
    <property type="term" value="C:cytoplasm"/>
    <property type="evidence" value="ECO:0007669"/>
    <property type="project" value="TreeGrafter"/>
</dbReference>
<dbReference type="FunFam" id="3.80.10.10:FF:000091">
    <property type="entry name" value="leucine-rich repeat serine/threonine-protein kinase 1"/>
    <property type="match status" value="1"/>
</dbReference>
<dbReference type="PANTHER" id="PTHR48051:SF54">
    <property type="entry name" value="LEUCINE-RICH REPEAT-CONTAINING PROTEIN"/>
    <property type="match status" value="1"/>
</dbReference>